<dbReference type="CDD" id="cd01065">
    <property type="entry name" value="NAD_bind_Shikimate_DH"/>
    <property type="match status" value="1"/>
</dbReference>
<proteinExistence type="inferred from homology"/>
<comment type="catalytic activity">
    <reaction evidence="6">
        <text>shikimate + NADP(+) = 3-dehydroshikimate + NADPH + H(+)</text>
        <dbReference type="Rhea" id="RHEA:17737"/>
        <dbReference type="ChEBI" id="CHEBI:15378"/>
        <dbReference type="ChEBI" id="CHEBI:16630"/>
        <dbReference type="ChEBI" id="CHEBI:36208"/>
        <dbReference type="ChEBI" id="CHEBI:57783"/>
        <dbReference type="ChEBI" id="CHEBI:58349"/>
        <dbReference type="EC" id="1.1.1.25"/>
    </reaction>
</comment>
<dbReference type="Pfam" id="PF18317">
    <property type="entry name" value="SDH_C"/>
    <property type="match status" value="1"/>
</dbReference>
<keyword evidence="2 6" id="KW-0028">Amino-acid biosynthesis</keyword>
<feature type="binding site" evidence="6">
    <location>
        <position position="236"/>
    </location>
    <ligand>
        <name>shikimate</name>
        <dbReference type="ChEBI" id="CHEBI:36208"/>
    </ligand>
</feature>
<comment type="similarity">
    <text evidence="6">Belongs to the shikimate dehydrogenase family.</text>
</comment>
<feature type="binding site" evidence="6">
    <location>
        <position position="264"/>
    </location>
    <ligand>
        <name>shikimate</name>
        <dbReference type="ChEBI" id="CHEBI:36208"/>
    </ligand>
</feature>
<feature type="active site" description="Proton acceptor" evidence="6">
    <location>
        <position position="82"/>
    </location>
</feature>
<comment type="pathway">
    <text evidence="5">Aromatic compound metabolism; 3,4-dihydroxybenzoate biosynthesis; 3-dehydroquinate from D-quinate (NAD(+) route).</text>
</comment>
<comment type="pathway">
    <text evidence="1 6">Metabolic intermediate biosynthesis; chorismate biosynthesis; chorismate from D-erythrose 4-phosphate and phosphoenolpyruvate: step 4/7.</text>
</comment>
<feature type="binding site" evidence="6">
    <location>
        <begin position="142"/>
        <end position="146"/>
    </location>
    <ligand>
        <name>NADP(+)</name>
        <dbReference type="ChEBI" id="CHEBI:58349"/>
    </ligand>
</feature>
<dbReference type="RefSeq" id="WP_124996840.1">
    <property type="nucleotide sequence ID" value="NZ_RQXT01000006.1"/>
</dbReference>
<dbReference type="GO" id="GO:0019632">
    <property type="term" value="P:shikimate metabolic process"/>
    <property type="evidence" value="ECO:0007669"/>
    <property type="project" value="TreeGrafter"/>
</dbReference>
<organism evidence="10 11">
    <name type="scientific">Mesorhizobium tamadayense</name>
    <dbReference type="NCBI Taxonomy" id="425306"/>
    <lineage>
        <taxon>Bacteria</taxon>
        <taxon>Pseudomonadati</taxon>
        <taxon>Pseudomonadota</taxon>
        <taxon>Alphaproteobacteria</taxon>
        <taxon>Hyphomicrobiales</taxon>
        <taxon>Phyllobacteriaceae</taxon>
        <taxon>Mesorhizobium</taxon>
    </lineage>
</organism>
<dbReference type="Pfam" id="PF08501">
    <property type="entry name" value="Shikimate_dh_N"/>
    <property type="match status" value="1"/>
</dbReference>
<dbReference type="NCBIfam" id="NF001319">
    <property type="entry name" value="PRK00258.3-3"/>
    <property type="match status" value="1"/>
</dbReference>
<evidence type="ECO:0000256" key="1">
    <source>
        <dbReference type="ARBA" id="ARBA00004871"/>
    </source>
</evidence>
<feature type="binding site" evidence="6">
    <location>
        <position position="257"/>
    </location>
    <ligand>
        <name>NADP(+)</name>
        <dbReference type="ChEBI" id="CHEBI:58349"/>
    </ligand>
</feature>
<dbReference type="GO" id="GO:0004764">
    <property type="term" value="F:shikimate 3-dehydrogenase (NADP+) activity"/>
    <property type="evidence" value="ECO:0007669"/>
    <property type="project" value="UniProtKB-UniRule"/>
</dbReference>
<feature type="region of interest" description="Disordered" evidence="7">
    <location>
        <begin position="290"/>
        <end position="315"/>
    </location>
</feature>
<keyword evidence="3 6" id="KW-0560">Oxidoreductase</keyword>
<dbReference type="InterPro" id="IPR013708">
    <property type="entry name" value="Shikimate_DH-bd_N"/>
</dbReference>
<dbReference type="InterPro" id="IPR022893">
    <property type="entry name" value="Shikimate_DH_fam"/>
</dbReference>
<dbReference type="SUPFAM" id="SSF53223">
    <property type="entry name" value="Aminoacid dehydrogenase-like, N-terminal domain"/>
    <property type="match status" value="1"/>
</dbReference>
<dbReference type="SUPFAM" id="SSF51735">
    <property type="entry name" value="NAD(P)-binding Rossmann-fold domains"/>
    <property type="match status" value="1"/>
</dbReference>
<dbReference type="Gene3D" id="3.40.50.720">
    <property type="entry name" value="NAD(P)-binding Rossmann-like Domain"/>
    <property type="match status" value="1"/>
</dbReference>
<comment type="function">
    <text evidence="6">Involved in the biosynthesis of the chorismate, which leads to the biosynthesis of aromatic amino acids. Catalyzes the reversible NADPH linked reduction of 3-dehydroshikimate (DHSA) to yield shikimate (SA).</text>
</comment>
<dbReference type="HAMAP" id="MF_00222">
    <property type="entry name" value="Shikimate_DH_AroE"/>
    <property type="match status" value="1"/>
</dbReference>
<feature type="binding site" evidence="6">
    <location>
        <begin position="26"/>
        <end position="28"/>
    </location>
    <ligand>
        <name>shikimate</name>
        <dbReference type="ChEBI" id="CHEBI:36208"/>
    </ligand>
</feature>
<evidence type="ECO:0000259" key="9">
    <source>
        <dbReference type="Pfam" id="PF18317"/>
    </source>
</evidence>
<dbReference type="EC" id="1.1.1.25" evidence="6"/>
<keyword evidence="6" id="KW-0521">NADP</keyword>
<keyword evidence="4 6" id="KW-0057">Aromatic amino acid biosynthesis</keyword>
<comment type="caution">
    <text evidence="10">The sequence shown here is derived from an EMBL/GenBank/DDBJ whole genome shotgun (WGS) entry which is preliminary data.</text>
</comment>
<evidence type="ECO:0000256" key="6">
    <source>
        <dbReference type="HAMAP-Rule" id="MF_00222"/>
    </source>
</evidence>
<feature type="binding site" evidence="6">
    <location>
        <position position="94"/>
    </location>
    <ligand>
        <name>NADP(+)</name>
        <dbReference type="ChEBI" id="CHEBI:58349"/>
    </ligand>
</feature>
<keyword evidence="11" id="KW-1185">Reference proteome</keyword>
<dbReference type="OrthoDB" id="9792692at2"/>
<feature type="domain" description="Shikimate dehydrogenase substrate binding N-terminal" evidence="8">
    <location>
        <begin position="18"/>
        <end position="105"/>
    </location>
</feature>
<gene>
    <name evidence="6" type="primary">aroE</name>
    <name evidence="10" type="ORF">EH240_07180</name>
</gene>
<feature type="domain" description="SDH C-terminal" evidence="9">
    <location>
        <begin position="257"/>
        <end position="285"/>
    </location>
</feature>
<evidence type="ECO:0000256" key="5">
    <source>
        <dbReference type="ARBA" id="ARBA00060613"/>
    </source>
</evidence>
<dbReference type="GO" id="GO:0009423">
    <property type="term" value="P:chorismate biosynthetic process"/>
    <property type="evidence" value="ECO:0007669"/>
    <property type="project" value="UniProtKB-UniRule"/>
</dbReference>
<evidence type="ECO:0000256" key="7">
    <source>
        <dbReference type="SAM" id="MobiDB-lite"/>
    </source>
</evidence>
<evidence type="ECO:0000313" key="11">
    <source>
        <dbReference type="Proteomes" id="UP000273786"/>
    </source>
</evidence>
<dbReference type="GO" id="GO:0050661">
    <property type="term" value="F:NADP binding"/>
    <property type="evidence" value="ECO:0007669"/>
    <property type="project" value="TreeGrafter"/>
</dbReference>
<dbReference type="GO" id="GO:0008652">
    <property type="term" value="P:amino acid biosynthetic process"/>
    <property type="evidence" value="ECO:0007669"/>
    <property type="project" value="UniProtKB-KW"/>
</dbReference>
<comment type="subunit">
    <text evidence="6">Homodimer.</text>
</comment>
<dbReference type="UniPathway" id="UPA00053">
    <property type="reaction ID" value="UER00087"/>
</dbReference>
<evidence type="ECO:0000256" key="2">
    <source>
        <dbReference type="ARBA" id="ARBA00022605"/>
    </source>
</evidence>
<dbReference type="InterPro" id="IPR046346">
    <property type="entry name" value="Aminoacid_DH-like_N_sf"/>
</dbReference>
<evidence type="ECO:0000313" key="10">
    <source>
        <dbReference type="EMBL" id="RRI05037.1"/>
    </source>
</evidence>
<feature type="binding site" evidence="6">
    <location>
        <position position="118"/>
    </location>
    <ligand>
        <name>shikimate</name>
        <dbReference type="ChEBI" id="CHEBI:36208"/>
    </ligand>
</feature>
<accession>A0A3P3G2Q4</accession>
<dbReference type="NCBIfam" id="NF009201">
    <property type="entry name" value="PRK12549.1"/>
    <property type="match status" value="1"/>
</dbReference>
<dbReference type="InterPro" id="IPR036291">
    <property type="entry name" value="NAD(P)-bd_dom_sf"/>
</dbReference>
<feature type="binding site" evidence="6">
    <location>
        <position position="103"/>
    </location>
    <ligand>
        <name>shikimate</name>
        <dbReference type="ChEBI" id="CHEBI:36208"/>
    </ligand>
</feature>
<dbReference type="FunFam" id="3.40.50.720:FF:000086">
    <property type="entry name" value="Quinate/shikimate dehydrogenase"/>
    <property type="match status" value="1"/>
</dbReference>
<protein>
    <recommendedName>
        <fullName evidence="6">Shikimate dehydrogenase (NADP(+))</fullName>
        <shortName evidence="6">SDH</shortName>
        <ecNumber evidence="6">1.1.1.25</ecNumber>
    </recommendedName>
</protein>
<dbReference type="EMBL" id="RQXT01000006">
    <property type="protein sequence ID" value="RRI05037.1"/>
    <property type="molecule type" value="Genomic_DNA"/>
</dbReference>
<reference evidence="10 11" key="1">
    <citation type="submission" date="2018-11" db="EMBL/GenBank/DDBJ databases">
        <title>the genome of Mesorhizobium tamadayense DSM 28320.</title>
        <authorList>
            <person name="Gao J."/>
        </authorList>
    </citation>
    <scope>NUCLEOTIDE SEQUENCE [LARGE SCALE GENOMIC DNA]</scope>
    <source>
        <strain evidence="10 11">DSM 28320</strain>
    </source>
</reference>
<evidence type="ECO:0000259" key="8">
    <source>
        <dbReference type="Pfam" id="PF08501"/>
    </source>
</evidence>
<dbReference type="PANTHER" id="PTHR21089:SF1">
    <property type="entry name" value="BIFUNCTIONAL 3-DEHYDROQUINATE DEHYDRATASE_SHIKIMATE DEHYDROGENASE, CHLOROPLASTIC"/>
    <property type="match status" value="1"/>
</dbReference>
<feature type="compositionally biased region" description="Basic and acidic residues" evidence="7">
    <location>
        <begin position="305"/>
        <end position="315"/>
    </location>
</feature>
<feature type="binding site" evidence="6">
    <location>
        <position position="234"/>
    </location>
    <ligand>
        <name>NADP(+)</name>
        <dbReference type="ChEBI" id="CHEBI:58349"/>
    </ligand>
</feature>
<dbReference type="AlphaFoldDB" id="A0A3P3G2Q4"/>
<dbReference type="GO" id="GO:0005829">
    <property type="term" value="C:cytosol"/>
    <property type="evidence" value="ECO:0007669"/>
    <property type="project" value="TreeGrafter"/>
</dbReference>
<feature type="binding site" evidence="6">
    <location>
        <position position="78"/>
    </location>
    <ligand>
        <name>shikimate</name>
        <dbReference type="ChEBI" id="CHEBI:36208"/>
    </ligand>
</feature>
<sequence length="315" mass="33215">MADGEVTASDPRRVLVGLVGRGIQASRTPAMHQAEGRAQGIAYIYRLLDADRMGDGTLRLDDILAFAGHFGFDGLNVTFPYKQEIIPLLDELSEAAEALGSVNTVVLRGGRRIGHNTDLWGFTESFRGGMAGAPRDSVLLLGAGGAGAAVAHAVLQLGVRQLLVGDIVPAKAAALAQRLGSLFGPDRVTAVSDFAAAAQQTDGIVNATPVGMAKLPGIPLDPALLRPECWVADIVYFPLETELLAAARQRGCRTLNGEGMAVHQAARAFELFTGIQPDVDRMKAAFATFGDKPVPERAGGGESRQAYENETGRKT</sequence>
<dbReference type="Proteomes" id="UP000273786">
    <property type="component" value="Unassembled WGS sequence"/>
</dbReference>
<dbReference type="GO" id="GO:0009073">
    <property type="term" value="P:aromatic amino acid family biosynthetic process"/>
    <property type="evidence" value="ECO:0007669"/>
    <property type="project" value="UniProtKB-KW"/>
</dbReference>
<comment type="caution">
    <text evidence="6">Lacks conserved residue(s) required for the propagation of feature annotation.</text>
</comment>
<evidence type="ECO:0000256" key="4">
    <source>
        <dbReference type="ARBA" id="ARBA00023141"/>
    </source>
</evidence>
<dbReference type="PANTHER" id="PTHR21089">
    <property type="entry name" value="SHIKIMATE DEHYDROGENASE"/>
    <property type="match status" value="1"/>
</dbReference>
<dbReference type="Gene3D" id="3.40.50.10860">
    <property type="entry name" value="Leucine Dehydrogenase, chain A, domain 1"/>
    <property type="match status" value="1"/>
</dbReference>
<evidence type="ECO:0000256" key="3">
    <source>
        <dbReference type="ARBA" id="ARBA00023002"/>
    </source>
</evidence>
<name>A0A3P3G2Q4_9HYPH</name>
<dbReference type="InterPro" id="IPR041121">
    <property type="entry name" value="SDH_C"/>
</dbReference>